<name>W6M7Q8_9GAMM</name>
<dbReference type="Proteomes" id="UP000035760">
    <property type="component" value="Unassembled WGS sequence"/>
</dbReference>
<dbReference type="InterPro" id="IPR008203">
    <property type="entry name" value="AF2212-like"/>
</dbReference>
<dbReference type="EMBL" id="CBTJ020000071">
    <property type="protein sequence ID" value="CDI03682.1"/>
    <property type="molecule type" value="Genomic_DNA"/>
</dbReference>
<evidence type="ECO:0000313" key="1">
    <source>
        <dbReference type="EMBL" id="CDI03682.1"/>
    </source>
</evidence>
<accession>W6M7Q8</accession>
<organism evidence="1 2">
    <name type="scientific">Candidatus Competibacter denitrificans Run_A_D11</name>
    <dbReference type="NCBI Taxonomy" id="1400863"/>
    <lineage>
        <taxon>Bacteria</taxon>
        <taxon>Pseudomonadati</taxon>
        <taxon>Pseudomonadota</taxon>
        <taxon>Gammaproteobacteria</taxon>
        <taxon>Candidatus Competibacteraceae</taxon>
        <taxon>Candidatus Competibacter</taxon>
    </lineage>
</organism>
<reference evidence="1" key="1">
    <citation type="submission" date="2013-07" db="EMBL/GenBank/DDBJ databases">
        <authorList>
            <person name="McIlroy S."/>
        </authorList>
    </citation>
    <scope>NUCLEOTIDE SEQUENCE [LARGE SCALE GENOMIC DNA]</scope>
    <source>
        <strain evidence="1">Run_A_D11</strain>
    </source>
</reference>
<dbReference type="InterPro" id="IPR024069">
    <property type="entry name" value="AF2212-like_dom_sf"/>
</dbReference>
<keyword evidence="2" id="KW-1185">Reference proteome</keyword>
<evidence type="ECO:0008006" key="3">
    <source>
        <dbReference type="Google" id="ProtNLM"/>
    </source>
</evidence>
<proteinExistence type="predicted"/>
<dbReference type="Pfam" id="PF01954">
    <property type="entry name" value="AF2212-like"/>
    <property type="match status" value="1"/>
</dbReference>
<dbReference type="RefSeq" id="WP_048674591.1">
    <property type="nucleotide sequence ID" value="NZ_CBTJ020000071.1"/>
</dbReference>
<comment type="caution">
    <text evidence="1">The sequence shown here is derived from an EMBL/GenBank/DDBJ whole genome shotgun (WGS) entry which is preliminary data.</text>
</comment>
<dbReference type="Gene3D" id="4.10.1150.10">
    <property type="entry name" value="AF2212/PG0164-like"/>
    <property type="match status" value="1"/>
</dbReference>
<reference evidence="1" key="2">
    <citation type="submission" date="2014-03" db="EMBL/GenBank/DDBJ databases">
        <title>Candidatus Competibacter-lineage genomes retrieved from metagenomes reveal functional metabolic diversity.</title>
        <authorList>
            <person name="McIlroy S.J."/>
            <person name="Albertsen M."/>
            <person name="Andresen E.K."/>
            <person name="Saunders A.M."/>
            <person name="Kristiansen R."/>
            <person name="Stokholm-Bjerregaard M."/>
            <person name="Nielsen K.L."/>
            <person name="Nielsen P.H."/>
        </authorList>
    </citation>
    <scope>NUCLEOTIDE SEQUENCE</scope>
    <source>
        <strain evidence="1">Run_A_D11</strain>
    </source>
</reference>
<evidence type="ECO:0000313" key="2">
    <source>
        <dbReference type="Proteomes" id="UP000035760"/>
    </source>
</evidence>
<dbReference type="SUPFAM" id="SSF141694">
    <property type="entry name" value="AF2212/PG0164-like"/>
    <property type="match status" value="1"/>
</dbReference>
<protein>
    <recommendedName>
        <fullName evidence="3">DUF104 domain-containing protein</fullName>
    </recommendedName>
</protein>
<gene>
    <name evidence="1" type="ORF">BN873_610079</name>
</gene>
<sequence>MQTLHAIYENGVFRPTEAVDLPDDCEVEIRIQARRTVMERPTLARLAALGRRFPVNPELPEDLATHHDHYLYGVTNRL</sequence>
<dbReference type="OrthoDB" id="7065682at2"/>
<dbReference type="AlphaFoldDB" id="W6M7Q8"/>